<protein>
    <recommendedName>
        <fullName evidence="3 20">DNA polymerase III subunit epsilon</fullName>
        <ecNumber evidence="2 20">2.7.7.7</ecNumber>
    </recommendedName>
</protein>
<evidence type="ECO:0000256" key="16">
    <source>
        <dbReference type="ARBA" id="ARBA00049244"/>
    </source>
</evidence>
<evidence type="ECO:0000259" key="22">
    <source>
        <dbReference type="SMART" id="SM00479"/>
    </source>
</evidence>
<evidence type="ECO:0000313" key="23">
    <source>
        <dbReference type="EMBL" id="TKZ17277.1"/>
    </source>
</evidence>
<evidence type="ECO:0000256" key="13">
    <source>
        <dbReference type="ARBA" id="ARBA00023211"/>
    </source>
</evidence>
<evidence type="ECO:0000256" key="17">
    <source>
        <dbReference type="PIRSR" id="PIRSR606309-1"/>
    </source>
</evidence>
<dbReference type="InterPro" id="IPR036397">
    <property type="entry name" value="RNaseH_sf"/>
</dbReference>
<keyword evidence="12 20" id="KW-0239">DNA-directed DNA polymerase</keyword>
<reference evidence="23 24" key="1">
    <citation type="submission" date="2019-04" db="EMBL/GenBank/DDBJ databases">
        <title>Genome sequence of Pelagicola litoralis CL-ES2.</title>
        <authorList>
            <person name="Cao J."/>
        </authorList>
    </citation>
    <scope>NUCLEOTIDE SEQUENCE [LARGE SCALE GENOMIC DNA]</scope>
    <source>
        <strain evidence="23 24">CL-ES2</strain>
    </source>
</reference>
<evidence type="ECO:0000256" key="21">
    <source>
        <dbReference type="SAM" id="MobiDB-lite"/>
    </source>
</evidence>
<proteinExistence type="predicted"/>
<feature type="binding site" evidence="18">
    <location>
        <position position="7"/>
    </location>
    <ligand>
        <name>substrate</name>
    </ligand>
</feature>
<comment type="cofactor">
    <cofactor evidence="1 20">
        <name>Mn(2+)</name>
        <dbReference type="ChEBI" id="CHEBI:29035"/>
    </cofactor>
</comment>
<comment type="function">
    <text evidence="14 20">DNA polymerase III is a complex, multichain enzyme responsible for most of the replicative synthesis in bacteria. The epsilon subunit contain the editing function and is a proofreading 3'-5' exonuclease.</text>
</comment>
<comment type="catalytic activity">
    <reaction evidence="16 20">
        <text>DNA(n) + a 2'-deoxyribonucleoside 5'-triphosphate = DNA(n+1) + diphosphate</text>
        <dbReference type="Rhea" id="RHEA:22508"/>
        <dbReference type="Rhea" id="RHEA-COMP:17339"/>
        <dbReference type="Rhea" id="RHEA-COMP:17340"/>
        <dbReference type="ChEBI" id="CHEBI:33019"/>
        <dbReference type="ChEBI" id="CHEBI:61560"/>
        <dbReference type="ChEBI" id="CHEBI:173112"/>
        <dbReference type="EC" id="2.7.7.7"/>
    </reaction>
</comment>
<comment type="subunit">
    <text evidence="15 20">DNA polymerase III contains a core (composed of alpha, epsilon and theta chains) that associates with a tau subunit. This core dimerizes to form the POLIII' complex. PolIII' associates with the gamma complex (composed of gamma, delta, delta', psi and chi chains) and with the beta chain to form the complete DNA polymerase III complex.</text>
</comment>
<evidence type="ECO:0000256" key="11">
    <source>
        <dbReference type="ARBA" id="ARBA00022842"/>
    </source>
</evidence>
<dbReference type="RefSeq" id="WP_138017157.1">
    <property type="nucleotide sequence ID" value="NZ_SULI01000024.1"/>
</dbReference>
<evidence type="ECO:0000256" key="5">
    <source>
        <dbReference type="ARBA" id="ARBA00022695"/>
    </source>
</evidence>
<feature type="binding site" evidence="19">
    <location>
        <position position="7"/>
    </location>
    <ligand>
        <name>a divalent metal cation</name>
        <dbReference type="ChEBI" id="CHEBI:60240"/>
        <label>1</label>
        <note>catalytic</note>
    </ligand>
</feature>
<evidence type="ECO:0000256" key="8">
    <source>
        <dbReference type="ARBA" id="ARBA00022723"/>
    </source>
</evidence>
<dbReference type="Gene3D" id="3.30.420.10">
    <property type="entry name" value="Ribonuclease H-like superfamily/Ribonuclease H"/>
    <property type="match status" value="1"/>
</dbReference>
<evidence type="ECO:0000256" key="2">
    <source>
        <dbReference type="ARBA" id="ARBA00012417"/>
    </source>
</evidence>
<feature type="binding site" evidence="18">
    <location>
        <position position="168"/>
    </location>
    <ligand>
        <name>substrate</name>
    </ligand>
</feature>
<dbReference type="CDD" id="cd06131">
    <property type="entry name" value="DNA_pol_III_epsilon_Ecoli_like"/>
    <property type="match status" value="1"/>
</dbReference>
<evidence type="ECO:0000256" key="19">
    <source>
        <dbReference type="PIRSR" id="PIRSR606309-3"/>
    </source>
</evidence>
<dbReference type="SMART" id="SM00479">
    <property type="entry name" value="EXOIII"/>
    <property type="match status" value="1"/>
</dbReference>
<comment type="cofactor">
    <cofactor evidence="19">
        <name>Mg(2+)</name>
        <dbReference type="ChEBI" id="CHEBI:18420"/>
    </cofactor>
    <cofactor evidence="19">
        <name>Mn(2+)</name>
        <dbReference type="ChEBI" id="CHEBI:29035"/>
    </cofactor>
    <text evidence="19">Binds 2 divalent metal cations. Magnesium or manganese.</text>
</comment>
<dbReference type="InterPro" id="IPR006309">
    <property type="entry name" value="DnaQ_proteo"/>
</dbReference>
<evidence type="ECO:0000256" key="15">
    <source>
        <dbReference type="ARBA" id="ARBA00026073"/>
    </source>
</evidence>
<feature type="binding site" evidence="18">
    <location>
        <position position="52"/>
    </location>
    <ligand>
        <name>substrate</name>
    </ligand>
</feature>
<feature type="binding site" evidence="19">
    <location>
        <position position="9"/>
    </location>
    <ligand>
        <name>a divalent metal cation</name>
        <dbReference type="ChEBI" id="CHEBI:60240"/>
        <label>1</label>
        <note>catalytic</note>
    </ligand>
</feature>
<dbReference type="GO" id="GO:0008408">
    <property type="term" value="F:3'-5' exonuclease activity"/>
    <property type="evidence" value="ECO:0007669"/>
    <property type="project" value="TreeGrafter"/>
</dbReference>
<keyword evidence="10 20" id="KW-0269">Exonuclease</keyword>
<evidence type="ECO:0000256" key="20">
    <source>
        <dbReference type="RuleBase" id="RU364087"/>
    </source>
</evidence>
<keyword evidence="4 20" id="KW-0808">Transferase</keyword>
<evidence type="ECO:0000256" key="18">
    <source>
        <dbReference type="PIRSR" id="PIRSR606309-2"/>
    </source>
</evidence>
<evidence type="ECO:0000256" key="7">
    <source>
        <dbReference type="ARBA" id="ARBA00022722"/>
    </source>
</evidence>
<gene>
    <name evidence="20 23" type="primary">dnaQ</name>
    <name evidence="23" type="ORF">FAP39_14795</name>
</gene>
<feature type="binding site" evidence="18">
    <location>
        <position position="57"/>
    </location>
    <ligand>
        <name>substrate</name>
    </ligand>
</feature>
<evidence type="ECO:0000256" key="4">
    <source>
        <dbReference type="ARBA" id="ARBA00022679"/>
    </source>
</evidence>
<name>A0A4U7MWL9_9RHOB</name>
<dbReference type="OrthoDB" id="9804290at2"/>
<comment type="caution">
    <text evidence="23">The sequence shown here is derived from an EMBL/GenBank/DDBJ whole genome shotgun (WGS) entry which is preliminary data.</text>
</comment>
<dbReference type="GO" id="GO:0005829">
    <property type="term" value="C:cytosol"/>
    <property type="evidence" value="ECO:0007669"/>
    <property type="project" value="TreeGrafter"/>
</dbReference>
<evidence type="ECO:0000256" key="14">
    <source>
        <dbReference type="ARBA" id="ARBA00025483"/>
    </source>
</evidence>
<feature type="domain" description="Exonuclease" evidence="22">
    <location>
        <begin position="2"/>
        <end position="185"/>
    </location>
</feature>
<dbReference type="GO" id="GO:0003677">
    <property type="term" value="F:DNA binding"/>
    <property type="evidence" value="ECO:0007669"/>
    <property type="project" value="InterPro"/>
</dbReference>
<dbReference type="InterPro" id="IPR013520">
    <property type="entry name" value="Ribonucl_H"/>
</dbReference>
<dbReference type="Proteomes" id="UP000306575">
    <property type="component" value="Unassembled WGS sequence"/>
</dbReference>
<keyword evidence="7 20" id="KW-0540">Nuclease</keyword>
<dbReference type="Pfam" id="PF00929">
    <property type="entry name" value="RNase_T"/>
    <property type="match status" value="1"/>
</dbReference>
<sequence>MREIVLDTETTGFDPKSGDRIVEIGAVELFNHMPTGETYHQYINPERTMPKEAFEVHGIGPDILEPPQELEPGAVTLRDKPVFAEVGRAFLDFVGDSKLVIHNAAFDMKFLNAELKWMGLRQLPWEQALDTLAIARKKFPGSPASLDALCRRFGIDNANRTLHGALLDSEILAEVYLELIGGRQPDLVLAQNIVGNSSTSEASDWRPQPRNTPLPSRLTPDEKRAHDEFVEKMGETALWTKLG</sequence>
<dbReference type="GO" id="GO:0046872">
    <property type="term" value="F:metal ion binding"/>
    <property type="evidence" value="ECO:0007669"/>
    <property type="project" value="UniProtKB-KW"/>
</dbReference>
<accession>A0A4U7MWL9</accession>
<dbReference type="InterPro" id="IPR006054">
    <property type="entry name" value="DnaQ"/>
</dbReference>
<dbReference type="GO" id="GO:0045004">
    <property type="term" value="P:DNA replication proofreading"/>
    <property type="evidence" value="ECO:0007669"/>
    <property type="project" value="TreeGrafter"/>
</dbReference>
<evidence type="ECO:0000256" key="12">
    <source>
        <dbReference type="ARBA" id="ARBA00022932"/>
    </source>
</evidence>
<dbReference type="InterPro" id="IPR012337">
    <property type="entry name" value="RNaseH-like_sf"/>
</dbReference>
<dbReference type="EC" id="2.7.7.7" evidence="2 20"/>
<organism evidence="23 24">
    <name type="scientific">Shimia litoralis</name>
    <dbReference type="NCBI Taxonomy" id="420403"/>
    <lineage>
        <taxon>Bacteria</taxon>
        <taxon>Pseudomonadati</taxon>
        <taxon>Pseudomonadota</taxon>
        <taxon>Alphaproteobacteria</taxon>
        <taxon>Rhodobacterales</taxon>
        <taxon>Roseobacteraceae</taxon>
    </lineage>
</organism>
<feature type="binding site" evidence="19">
    <location>
        <position position="168"/>
    </location>
    <ligand>
        <name>a divalent metal cation</name>
        <dbReference type="ChEBI" id="CHEBI:60240"/>
        <label>1</label>
        <note>catalytic</note>
    </ligand>
</feature>
<keyword evidence="13 19" id="KW-0464">Manganese</keyword>
<dbReference type="NCBIfam" id="TIGR00573">
    <property type="entry name" value="dnaq"/>
    <property type="match status" value="1"/>
</dbReference>
<dbReference type="AlphaFoldDB" id="A0A4U7MWL9"/>
<evidence type="ECO:0000256" key="6">
    <source>
        <dbReference type="ARBA" id="ARBA00022705"/>
    </source>
</evidence>
<feature type="binding site" evidence="18">
    <location>
        <position position="9"/>
    </location>
    <ligand>
        <name>substrate</name>
    </ligand>
</feature>
<dbReference type="NCBIfam" id="NF004316">
    <property type="entry name" value="PRK05711.1"/>
    <property type="match status" value="1"/>
</dbReference>
<keyword evidence="8 19" id="KW-0479">Metal-binding</keyword>
<dbReference type="SUPFAM" id="SSF53098">
    <property type="entry name" value="Ribonuclease H-like"/>
    <property type="match status" value="1"/>
</dbReference>
<evidence type="ECO:0000256" key="3">
    <source>
        <dbReference type="ARBA" id="ARBA00020352"/>
    </source>
</evidence>
<evidence type="ECO:0000256" key="9">
    <source>
        <dbReference type="ARBA" id="ARBA00022801"/>
    </source>
</evidence>
<evidence type="ECO:0000256" key="1">
    <source>
        <dbReference type="ARBA" id="ARBA00001936"/>
    </source>
</evidence>
<dbReference type="PANTHER" id="PTHR30231">
    <property type="entry name" value="DNA POLYMERASE III SUBUNIT EPSILON"/>
    <property type="match status" value="1"/>
</dbReference>
<dbReference type="NCBIfam" id="TIGR01406">
    <property type="entry name" value="dnaQ_proteo"/>
    <property type="match status" value="1"/>
</dbReference>
<dbReference type="EMBL" id="SULI01000024">
    <property type="protein sequence ID" value="TKZ17277.1"/>
    <property type="molecule type" value="Genomic_DNA"/>
</dbReference>
<feature type="region of interest" description="Disordered" evidence="21">
    <location>
        <begin position="198"/>
        <end position="226"/>
    </location>
</feature>
<dbReference type="GO" id="GO:0003887">
    <property type="term" value="F:DNA-directed DNA polymerase activity"/>
    <property type="evidence" value="ECO:0007669"/>
    <property type="project" value="UniProtKB-KW"/>
</dbReference>
<keyword evidence="9 20" id="KW-0378">Hydrolase</keyword>
<feature type="active site" description="Proton acceptor" evidence="17">
    <location>
        <position position="163"/>
    </location>
</feature>
<keyword evidence="11 19" id="KW-0460">Magnesium</keyword>
<keyword evidence="6 20" id="KW-0235">DNA replication</keyword>
<dbReference type="PANTHER" id="PTHR30231:SF41">
    <property type="entry name" value="DNA POLYMERASE III SUBUNIT EPSILON"/>
    <property type="match status" value="1"/>
</dbReference>
<keyword evidence="5 20" id="KW-0548">Nucleotidyltransferase</keyword>
<evidence type="ECO:0000313" key="24">
    <source>
        <dbReference type="Proteomes" id="UP000306575"/>
    </source>
</evidence>
<dbReference type="FunFam" id="3.30.420.10:FF:000012">
    <property type="entry name" value="DNA polymerase III subunit epsilon"/>
    <property type="match status" value="1"/>
</dbReference>
<evidence type="ECO:0000256" key="10">
    <source>
        <dbReference type="ARBA" id="ARBA00022839"/>
    </source>
</evidence>
<keyword evidence="24" id="KW-1185">Reference proteome</keyword>